<reference evidence="2" key="1">
    <citation type="submission" date="2023-10" db="EMBL/GenBank/DDBJ databases">
        <authorList>
            <person name="Noh H."/>
        </authorList>
    </citation>
    <scope>NUCLEOTIDE SEQUENCE</scope>
    <source>
        <strain evidence="2">DUCC4014</strain>
    </source>
</reference>
<dbReference type="AlphaFoldDB" id="A0AAF0YBK7"/>
<dbReference type="SUPFAM" id="SSF53474">
    <property type="entry name" value="alpha/beta-Hydrolases"/>
    <property type="match status" value="1"/>
</dbReference>
<evidence type="ECO:0000313" key="3">
    <source>
        <dbReference type="Proteomes" id="UP000827549"/>
    </source>
</evidence>
<dbReference type="Gene3D" id="3.40.50.1820">
    <property type="entry name" value="alpha/beta hydrolase"/>
    <property type="match status" value="1"/>
</dbReference>
<protein>
    <recommendedName>
        <fullName evidence="1">DUF6924 domain-containing protein</fullName>
    </recommendedName>
</protein>
<dbReference type="Pfam" id="PF21962">
    <property type="entry name" value="DUF6924"/>
    <property type="match status" value="1"/>
</dbReference>
<evidence type="ECO:0000259" key="1">
    <source>
        <dbReference type="Pfam" id="PF21962"/>
    </source>
</evidence>
<gene>
    <name evidence="2" type="ORF">LOC62_04G005231</name>
</gene>
<dbReference type="InterPro" id="IPR029058">
    <property type="entry name" value="AB_hydrolase_fold"/>
</dbReference>
<dbReference type="RefSeq" id="XP_062627743.1">
    <property type="nucleotide sequence ID" value="XM_062771759.1"/>
</dbReference>
<dbReference type="Proteomes" id="UP000827549">
    <property type="component" value="Chromosome 4"/>
</dbReference>
<sequence>MSAPLPSFPTTEQSPLFRTAFGEGTDAQWASLLTALNVPSEEGFLPYITPVDDAGFSLATPQALFDDARAAKANFAVIFVADARALAEDGFPVIAVDISGLVEYDEQFNPLPLPAGTKARTFRCLAAELWSPENNLNIANMDWEDFSDALDGGVFRGFPEWRGEEGGEGGEEGVPHIPLLDASLTRPPQTDFIPGNDDEVILKLPNNRQVAYAHNGYPSSRTVILFFPGIFAVARADSVLECVEREKIHYVTITPPGLGQSSGTAKGKTYRESLIADTRALFDSLYPDGKLDALYVAGGSFGTAPAQMIFGAGYDEFPFGRYTAGACLMAGFSPLAQHKNYSTTLTWQNYFAVGPPSRVPFNAMQRLAKMAFASKLSTREGTIKFLNETLFDHMTDEEKAIMHDWLKRKGKTQEEIVGRMADGTLASVAVSWDWFLEISDVLHSDWGFVPSKLDKQHAKPVLVVGSETDQIGGGMNEWLIANYKPSALRNVAGGHIGGMFFIDDIFNELLEFSRTSGAQA</sequence>
<evidence type="ECO:0000313" key="2">
    <source>
        <dbReference type="EMBL" id="WOO81711.1"/>
    </source>
</evidence>
<dbReference type="GeneID" id="87808460"/>
<accession>A0AAF0YBK7</accession>
<dbReference type="EMBL" id="CP086717">
    <property type="protein sequence ID" value="WOO81711.1"/>
    <property type="molecule type" value="Genomic_DNA"/>
</dbReference>
<proteinExistence type="predicted"/>
<name>A0AAF0YBK7_9TREE</name>
<organism evidence="2 3">
    <name type="scientific">Vanrija pseudolonga</name>
    <dbReference type="NCBI Taxonomy" id="143232"/>
    <lineage>
        <taxon>Eukaryota</taxon>
        <taxon>Fungi</taxon>
        <taxon>Dikarya</taxon>
        <taxon>Basidiomycota</taxon>
        <taxon>Agaricomycotina</taxon>
        <taxon>Tremellomycetes</taxon>
        <taxon>Trichosporonales</taxon>
        <taxon>Trichosporonaceae</taxon>
        <taxon>Vanrija</taxon>
    </lineage>
</organism>
<dbReference type="InterPro" id="IPR053832">
    <property type="entry name" value="DUF6924"/>
</dbReference>
<keyword evidence="3" id="KW-1185">Reference proteome</keyword>
<feature type="domain" description="DUF6924" evidence="1">
    <location>
        <begin position="14"/>
        <end position="158"/>
    </location>
</feature>